<comment type="caution">
    <text evidence="1">The sequence shown here is derived from an EMBL/GenBank/DDBJ whole genome shotgun (WGS) entry which is preliminary data.</text>
</comment>
<reference evidence="1 2" key="1">
    <citation type="submission" date="2016-10" db="EMBL/GenBank/DDBJ databases">
        <title>The genome of Paramicrosporidium saccamoebae is the missing link in understanding Cryptomycota and Microsporidia evolution.</title>
        <authorList>
            <person name="Quandt C.A."/>
            <person name="Beaudet D."/>
            <person name="Corsaro D."/>
            <person name="Michel R."/>
            <person name="Corradi N."/>
            <person name="James T."/>
        </authorList>
    </citation>
    <scope>NUCLEOTIDE SEQUENCE [LARGE SCALE GENOMIC DNA]</scope>
    <source>
        <strain evidence="1 2">KSL3</strain>
    </source>
</reference>
<keyword evidence="2" id="KW-1185">Reference proteome</keyword>
<proteinExistence type="predicted"/>
<dbReference type="EMBL" id="MTSL01000179">
    <property type="protein sequence ID" value="PJF17276.1"/>
    <property type="molecule type" value="Genomic_DNA"/>
</dbReference>
<gene>
    <name evidence="1" type="ORF">PSACC_02899</name>
</gene>
<evidence type="ECO:0000313" key="2">
    <source>
        <dbReference type="Proteomes" id="UP000240830"/>
    </source>
</evidence>
<accession>A0A2H9THR1</accession>
<evidence type="ECO:0000313" key="1">
    <source>
        <dbReference type="EMBL" id="PJF17276.1"/>
    </source>
</evidence>
<dbReference type="Gene3D" id="4.10.280.10">
    <property type="entry name" value="Helix-loop-helix DNA-binding domain"/>
    <property type="match status" value="1"/>
</dbReference>
<sequence>MPDDGPITDLCGFNGSLLAELPTIDAPSATMPHHTAEGPRLLDLRELDYIEKFLCTLTPRLDEQERRERHVASEHKRRGKIKDELARMAELVGAGRCSQARLLGMANESIEGLRRENERLREAVRQGLLGNHKH</sequence>
<dbReference type="GO" id="GO:0046983">
    <property type="term" value="F:protein dimerization activity"/>
    <property type="evidence" value="ECO:0007669"/>
    <property type="project" value="InterPro"/>
</dbReference>
<evidence type="ECO:0008006" key="3">
    <source>
        <dbReference type="Google" id="ProtNLM"/>
    </source>
</evidence>
<dbReference type="InterPro" id="IPR036638">
    <property type="entry name" value="HLH_DNA-bd_sf"/>
</dbReference>
<name>A0A2H9THR1_9FUNG</name>
<dbReference type="Proteomes" id="UP000240830">
    <property type="component" value="Unassembled WGS sequence"/>
</dbReference>
<dbReference type="AlphaFoldDB" id="A0A2H9THR1"/>
<protein>
    <recommendedName>
        <fullName evidence="3">BHLH domain-containing protein</fullName>
    </recommendedName>
</protein>
<organism evidence="1 2">
    <name type="scientific">Paramicrosporidium saccamoebae</name>
    <dbReference type="NCBI Taxonomy" id="1246581"/>
    <lineage>
        <taxon>Eukaryota</taxon>
        <taxon>Fungi</taxon>
        <taxon>Fungi incertae sedis</taxon>
        <taxon>Cryptomycota</taxon>
        <taxon>Cryptomycota incertae sedis</taxon>
        <taxon>Paramicrosporidium</taxon>
    </lineage>
</organism>
<dbReference type="SUPFAM" id="SSF47459">
    <property type="entry name" value="HLH, helix-loop-helix DNA-binding domain"/>
    <property type="match status" value="1"/>
</dbReference>